<sequence length="126" mass="13747">MRGILAVIALASFSAAAHAEEWTQVGPADSRLSAEYSKSSLETISPSTKRVRTRIISKVDDVHVFTVVSETEFYCPQPLEKLLSAQIVATTGEVTSQEKIDAPVFSEMPQGTISFRLWEAVCSLAK</sequence>
<name>A0A6V8NEZ5_9BACT</name>
<keyword evidence="3" id="KW-1185">Reference proteome</keyword>
<dbReference type="RefSeq" id="WP_183362261.1">
    <property type="nucleotide sequence ID" value="NZ_BLXZ01000006.1"/>
</dbReference>
<evidence type="ECO:0000256" key="1">
    <source>
        <dbReference type="SAM" id="SignalP"/>
    </source>
</evidence>
<proteinExistence type="predicted"/>
<reference evidence="3" key="1">
    <citation type="submission" date="2020-06" db="EMBL/GenBank/DDBJ databases">
        <title>Draft genomic sequecing of Geomonas sp. Red745.</title>
        <authorList>
            <person name="Itoh H."/>
            <person name="Xu Z.X."/>
            <person name="Ushijima N."/>
            <person name="Masuda Y."/>
            <person name="Shiratori Y."/>
            <person name="Senoo K."/>
        </authorList>
    </citation>
    <scope>NUCLEOTIDE SEQUENCE [LARGE SCALE GENOMIC DNA]</scope>
    <source>
        <strain evidence="3">Red745</strain>
    </source>
</reference>
<feature type="signal peptide" evidence="1">
    <location>
        <begin position="1"/>
        <end position="19"/>
    </location>
</feature>
<evidence type="ECO:0000313" key="3">
    <source>
        <dbReference type="Proteomes" id="UP000587586"/>
    </source>
</evidence>
<dbReference type="Proteomes" id="UP000587586">
    <property type="component" value="Unassembled WGS sequence"/>
</dbReference>
<evidence type="ECO:0000313" key="2">
    <source>
        <dbReference type="EMBL" id="GFO69689.1"/>
    </source>
</evidence>
<accession>A0A6V8NEZ5</accession>
<dbReference type="AlphaFoldDB" id="A0A6V8NEZ5"/>
<keyword evidence="1" id="KW-0732">Signal</keyword>
<protein>
    <recommendedName>
        <fullName evidence="4">Lipoprotein</fullName>
    </recommendedName>
</protein>
<dbReference type="EMBL" id="BLXZ01000006">
    <property type="protein sequence ID" value="GFO69689.1"/>
    <property type="molecule type" value="Genomic_DNA"/>
</dbReference>
<gene>
    <name evidence="2" type="ORF">GMLC_32680</name>
</gene>
<evidence type="ECO:0008006" key="4">
    <source>
        <dbReference type="Google" id="ProtNLM"/>
    </source>
</evidence>
<organism evidence="2 3">
    <name type="scientific">Geomonas limicola</name>
    <dbReference type="NCBI Taxonomy" id="2740186"/>
    <lineage>
        <taxon>Bacteria</taxon>
        <taxon>Pseudomonadati</taxon>
        <taxon>Thermodesulfobacteriota</taxon>
        <taxon>Desulfuromonadia</taxon>
        <taxon>Geobacterales</taxon>
        <taxon>Geobacteraceae</taxon>
        <taxon>Geomonas</taxon>
    </lineage>
</organism>
<comment type="caution">
    <text evidence="2">The sequence shown here is derived from an EMBL/GenBank/DDBJ whole genome shotgun (WGS) entry which is preliminary data.</text>
</comment>
<feature type="chain" id="PRO_5028451198" description="Lipoprotein" evidence="1">
    <location>
        <begin position="20"/>
        <end position="126"/>
    </location>
</feature>